<feature type="region of interest" description="Disordered" evidence="1">
    <location>
        <begin position="253"/>
        <end position="281"/>
    </location>
</feature>
<dbReference type="NCBIfam" id="TIGR03769">
    <property type="entry name" value="P_ac_wall_RPT"/>
    <property type="match status" value="1"/>
</dbReference>
<reference evidence="4 5" key="1">
    <citation type="submission" date="2020-04" db="EMBL/GenBank/DDBJ databases">
        <title>CFH 90308 Microbacterium sp.</title>
        <authorList>
            <person name="Nie G."/>
            <person name="Ming H."/>
            <person name="Xia T."/>
        </authorList>
    </citation>
    <scope>NUCLEOTIDE SEQUENCE [LARGE SCALE GENOMIC DNA]</scope>
    <source>
        <strain evidence="4 5">CFH 90308</strain>
    </source>
</reference>
<proteinExistence type="predicted"/>
<dbReference type="RefSeq" id="WP_168911247.1">
    <property type="nucleotide sequence ID" value="NZ_JABACI010000001.1"/>
</dbReference>
<dbReference type="Proteomes" id="UP001429745">
    <property type="component" value="Unassembled WGS sequence"/>
</dbReference>
<sequence>MNASLLPRLSSPSVRVAAVLALTAVLTVSGAATDDDGLDQTLDADMAVVEGAHVLDAGHVDMGPKFVDGRWSFLIHDDAARADANAASVWRHPEQTVLHVLDAGQLTVPDDSAYEFVGAGPGETVWVVPQTQHPDVVWLGWNTQDPEVMQAIDRGVTLSLTGVQGPGIMTTYLQSGSFGEPQVLFDSRVTDSQEAWVDVNTHTHANWVFTEPGVYLVRVQSSADLIDGTTVSDSRVLRFAVGSATDPAEALAAPWQGDGADPSPTATPPAAEAAGTAVADSSETARDPLVPLLLGAIGVVAAGLIVGIAVAVLRSRGARRRALASAPASGADGTHEETAR</sequence>
<feature type="transmembrane region" description="Helical" evidence="2">
    <location>
        <begin position="289"/>
        <end position="313"/>
    </location>
</feature>
<feature type="chain" id="PRO_5045067376" evidence="3">
    <location>
        <begin position="32"/>
        <end position="340"/>
    </location>
</feature>
<keyword evidence="5" id="KW-1185">Reference proteome</keyword>
<accession>A0ABX1K6Y4</accession>
<feature type="compositionally biased region" description="Low complexity" evidence="1">
    <location>
        <begin position="258"/>
        <end position="281"/>
    </location>
</feature>
<evidence type="ECO:0000256" key="3">
    <source>
        <dbReference type="SAM" id="SignalP"/>
    </source>
</evidence>
<gene>
    <name evidence="4" type="ORF">HF576_02815</name>
</gene>
<evidence type="ECO:0000313" key="4">
    <source>
        <dbReference type="EMBL" id="NLP82768.1"/>
    </source>
</evidence>
<protein>
    <submittedName>
        <fullName evidence="4">tRNA-dihydrouridine synthase</fullName>
    </submittedName>
</protein>
<organism evidence="4 5">
    <name type="scientific">Microbacterium salsuginis</name>
    <dbReference type="NCBI Taxonomy" id="2722803"/>
    <lineage>
        <taxon>Bacteria</taxon>
        <taxon>Bacillati</taxon>
        <taxon>Actinomycetota</taxon>
        <taxon>Actinomycetes</taxon>
        <taxon>Micrococcales</taxon>
        <taxon>Microbacteriaceae</taxon>
        <taxon>Microbacterium</taxon>
    </lineage>
</organism>
<comment type="caution">
    <text evidence="4">The sequence shown here is derived from an EMBL/GenBank/DDBJ whole genome shotgun (WGS) entry which is preliminary data.</text>
</comment>
<evidence type="ECO:0000313" key="5">
    <source>
        <dbReference type="Proteomes" id="UP001429745"/>
    </source>
</evidence>
<dbReference type="EMBL" id="JABACI010000001">
    <property type="protein sequence ID" value="NLP82768.1"/>
    <property type="molecule type" value="Genomic_DNA"/>
</dbReference>
<name>A0ABX1K6Y4_9MICO</name>
<dbReference type="InterPro" id="IPR022435">
    <property type="entry name" value="Surface-anchored_actinobac"/>
</dbReference>
<evidence type="ECO:0000256" key="2">
    <source>
        <dbReference type="SAM" id="Phobius"/>
    </source>
</evidence>
<keyword evidence="2" id="KW-0472">Membrane</keyword>
<dbReference type="NCBIfam" id="NF038134">
    <property type="entry name" value="choice_anch_M"/>
    <property type="match status" value="1"/>
</dbReference>
<keyword evidence="3" id="KW-0732">Signal</keyword>
<evidence type="ECO:0000256" key="1">
    <source>
        <dbReference type="SAM" id="MobiDB-lite"/>
    </source>
</evidence>
<keyword evidence="2" id="KW-0812">Transmembrane</keyword>
<feature type="signal peptide" evidence="3">
    <location>
        <begin position="1"/>
        <end position="31"/>
    </location>
</feature>
<keyword evidence="2" id="KW-1133">Transmembrane helix</keyword>